<accession>A0A316KUX0</accession>
<protein>
    <submittedName>
        <fullName evidence="2">Uncharacterized protein</fullName>
    </submittedName>
</protein>
<keyword evidence="3" id="KW-1185">Reference proteome</keyword>
<reference evidence="2 3" key="1">
    <citation type="submission" date="2018-05" db="EMBL/GenBank/DDBJ databases">
        <title>Complete genome sequence of Flagellimonas aquimarina ECD12 isolated from seaweed Ecklonia cava.</title>
        <authorList>
            <person name="Choi S."/>
            <person name="Seong C."/>
        </authorList>
    </citation>
    <scope>NUCLEOTIDE SEQUENCE [LARGE SCALE GENOMIC DNA]</scope>
    <source>
        <strain evidence="2 3">ECD12</strain>
    </source>
</reference>
<organism evidence="2 3">
    <name type="scientific">Flagellimonas aquimarina</name>
    <dbReference type="NCBI Taxonomy" id="2201895"/>
    <lineage>
        <taxon>Bacteria</taxon>
        <taxon>Pseudomonadati</taxon>
        <taxon>Bacteroidota</taxon>
        <taxon>Flavobacteriia</taxon>
        <taxon>Flavobacteriales</taxon>
        <taxon>Flavobacteriaceae</taxon>
        <taxon>Flagellimonas</taxon>
    </lineage>
</organism>
<dbReference type="PROSITE" id="PS51257">
    <property type="entry name" value="PROKAR_LIPOPROTEIN"/>
    <property type="match status" value="1"/>
</dbReference>
<feature type="chain" id="PRO_5016284748" evidence="1">
    <location>
        <begin position="25"/>
        <end position="183"/>
    </location>
</feature>
<dbReference type="RefSeq" id="WP_109661585.1">
    <property type="nucleotide sequence ID" value="NZ_QGEG01000002.1"/>
</dbReference>
<gene>
    <name evidence="2" type="ORF">DKG77_06890</name>
</gene>
<evidence type="ECO:0000313" key="2">
    <source>
        <dbReference type="EMBL" id="PWL38012.1"/>
    </source>
</evidence>
<dbReference type="AlphaFoldDB" id="A0A316KUX0"/>
<keyword evidence="1" id="KW-0732">Signal</keyword>
<dbReference type="Proteomes" id="UP000245762">
    <property type="component" value="Unassembled WGS sequence"/>
</dbReference>
<proteinExistence type="predicted"/>
<evidence type="ECO:0000313" key="3">
    <source>
        <dbReference type="Proteomes" id="UP000245762"/>
    </source>
</evidence>
<dbReference type="OrthoDB" id="1448832at2"/>
<name>A0A316KUX0_9FLAO</name>
<sequence>MKKLLSPFLLLVTTVILILSCAEEQDFDQFDDLSVTPIVASSIFYLESDEEFINSASAASTFYAQTFNFDAFNEQFVAERLLQGTMIYELENTTSKTLSITIEFLDEGGNLLDLESFSIDPAPAQPQIIEVAYGPGGKSLDILTNTSNLRVIGNNLGDVTSVSSEPEPKIIMRSAAEFLFRLK</sequence>
<comment type="caution">
    <text evidence="2">The sequence shown here is derived from an EMBL/GenBank/DDBJ whole genome shotgun (WGS) entry which is preliminary data.</text>
</comment>
<evidence type="ECO:0000256" key="1">
    <source>
        <dbReference type="SAM" id="SignalP"/>
    </source>
</evidence>
<feature type="signal peptide" evidence="1">
    <location>
        <begin position="1"/>
        <end position="24"/>
    </location>
</feature>
<dbReference type="EMBL" id="QGEG01000002">
    <property type="protein sequence ID" value="PWL38012.1"/>
    <property type="molecule type" value="Genomic_DNA"/>
</dbReference>